<evidence type="ECO:0000256" key="2">
    <source>
        <dbReference type="ARBA" id="ARBA00023015"/>
    </source>
</evidence>
<dbReference type="PATRIC" id="fig|1618.3.peg.597"/>
<feature type="domain" description="HTH lysR-type" evidence="5">
    <location>
        <begin position="1"/>
        <end position="57"/>
    </location>
</feature>
<dbReference type="CDD" id="cd05466">
    <property type="entry name" value="PBP2_LTTR_substrate"/>
    <property type="match status" value="1"/>
</dbReference>
<dbReference type="PANTHER" id="PTHR30419">
    <property type="entry name" value="HTH-TYPE TRANSCRIPTIONAL REGULATOR YBHD"/>
    <property type="match status" value="1"/>
</dbReference>
<dbReference type="Gene3D" id="3.40.190.290">
    <property type="match status" value="1"/>
</dbReference>
<reference evidence="6 7" key="1">
    <citation type="journal article" date="2015" name="Genome Announc.">
        <title>Expanding the biotechnology potential of lactobacilli through comparative genomics of 213 strains and associated genera.</title>
        <authorList>
            <person name="Sun Z."/>
            <person name="Harris H.M."/>
            <person name="McCann A."/>
            <person name="Guo C."/>
            <person name="Argimon S."/>
            <person name="Zhang W."/>
            <person name="Yang X."/>
            <person name="Jeffery I.B."/>
            <person name="Cooney J.C."/>
            <person name="Kagawa T.F."/>
            <person name="Liu W."/>
            <person name="Song Y."/>
            <person name="Salvetti E."/>
            <person name="Wrobel A."/>
            <person name="Rasinkangas P."/>
            <person name="Parkhill J."/>
            <person name="Rea M.C."/>
            <person name="O'Sullivan O."/>
            <person name="Ritari J."/>
            <person name="Douillard F.P."/>
            <person name="Paul Ross R."/>
            <person name="Yang R."/>
            <person name="Briner A.E."/>
            <person name="Felis G.E."/>
            <person name="de Vos W.M."/>
            <person name="Barrangou R."/>
            <person name="Klaenhammer T.R."/>
            <person name="Caufield P.W."/>
            <person name="Cui Y."/>
            <person name="Zhang H."/>
            <person name="O'Toole P.W."/>
        </authorList>
    </citation>
    <scope>NUCLEOTIDE SEQUENCE [LARGE SCALE GENOMIC DNA]</scope>
    <source>
        <strain evidence="6 7">ATCC 27304</strain>
    </source>
</reference>
<protein>
    <submittedName>
        <fullName evidence="6">LysR family transcriptional regulator</fullName>
    </submittedName>
</protein>
<dbReference type="Pfam" id="PF03466">
    <property type="entry name" value="LysR_substrate"/>
    <property type="match status" value="1"/>
</dbReference>
<sequence length="303" mass="35291">MFEKQIAVFLTLCVTGSFTKTAERLFMSQGTVSKYVAFLEKKFGPLVKRNNNGVVVNEQGKLVFDYFIRMLDQEFRMEYELLQLEEPHPTVTISTIPSIVNYHIFQVIKEFQKKYPAIEVRFQESSMRDWEKDVSPEEVDFLFFHQMSEHINLLYYEALAGEDEKFVVAVNKNSSLATYPELRFRDLVDEKFFLLDWSTKKIDPILNILKRDFSKSQISYIGQNLDMILSSVSSNMGVSILLKRIIPAKETTQLKLVPFNDLEGGKVVLVRQRQVDHSRPANLFWEFVMTNQLVKSGIPKWNS</sequence>
<dbReference type="PANTHER" id="PTHR30419:SF28">
    <property type="entry name" value="HTH-TYPE TRANSCRIPTIONAL REGULATOR BSDA"/>
    <property type="match status" value="1"/>
</dbReference>
<dbReference type="Gene3D" id="1.10.10.10">
    <property type="entry name" value="Winged helix-like DNA-binding domain superfamily/Winged helix DNA-binding domain"/>
    <property type="match status" value="1"/>
</dbReference>
<dbReference type="Pfam" id="PF00126">
    <property type="entry name" value="HTH_1"/>
    <property type="match status" value="1"/>
</dbReference>
<dbReference type="Proteomes" id="UP000051727">
    <property type="component" value="Unassembled WGS sequence"/>
</dbReference>
<evidence type="ECO:0000256" key="1">
    <source>
        <dbReference type="ARBA" id="ARBA00009437"/>
    </source>
</evidence>
<evidence type="ECO:0000259" key="5">
    <source>
        <dbReference type="PROSITE" id="PS50931"/>
    </source>
</evidence>
<dbReference type="InterPro" id="IPR005119">
    <property type="entry name" value="LysR_subst-bd"/>
</dbReference>
<dbReference type="AlphaFoldDB" id="A0A0R2FK32"/>
<dbReference type="InterPro" id="IPR036390">
    <property type="entry name" value="WH_DNA-bd_sf"/>
</dbReference>
<dbReference type="InterPro" id="IPR036388">
    <property type="entry name" value="WH-like_DNA-bd_sf"/>
</dbReference>
<proteinExistence type="inferred from homology"/>
<dbReference type="GO" id="GO:0005829">
    <property type="term" value="C:cytosol"/>
    <property type="evidence" value="ECO:0007669"/>
    <property type="project" value="TreeGrafter"/>
</dbReference>
<accession>A0A0R2FK32</accession>
<comment type="similarity">
    <text evidence="1">Belongs to the LysR transcriptional regulatory family.</text>
</comment>
<dbReference type="STRING" id="1618.IV36_GL000595"/>
<dbReference type="RefSeq" id="WP_056991601.1">
    <property type="nucleotide sequence ID" value="NZ_JAHBBV010000004.1"/>
</dbReference>
<keyword evidence="2" id="KW-0805">Transcription regulation</keyword>
<evidence type="ECO:0000313" key="7">
    <source>
        <dbReference type="Proteomes" id="UP000051727"/>
    </source>
</evidence>
<organism evidence="6 7">
    <name type="scientific">Liquorilactobacillus mali</name>
    <dbReference type="NCBI Taxonomy" id="1618"/>
    <lineage>
        <taxon>Bacteria</taxon>
        <taxon>Bacillati</taxon>
        <taxon>Bacillota</taxon>
        <taxon>Bacilli</taxon>
        <taxon>Lactobacillales</taxon>
        <taxon>Lactobacillaceae</taxon>
        <taxon>Liquorilactobacillus</taxon>
    </lineage>
</organism>
<gene>
    <name evidence="6" type="ORF">IV36_GL000595</name>
</gene>
<comment type="caution">
    <text evidence="6">The sequence shown here is derived from an EMBL/GenBank/DDBJ whole genome shotgun (WGS) entry which is preliminary data.</text>
</comment>
<name>A0A0R2FK32_9LACO</name>
<keyword evidence="3" id="KW-0238">DNA-binding</keyword>
<evidence type="ECO:0000313" key="6">
    <source>
        <dbReference type="EMBL" id="KRN28059.1"/>
    </source>
</evidence>
<evidence type="ECO:0000256" key="4">
    <source>
        <dbReference type="ARBA" id="ARBA00023163"/>
    </source>
</evidence>
<keyword evidence="4" id="KW-0804">Transcription</keyword>
<dbReference type="SUPFAM" id="SSF46785">
    <property type="entry name" value="Winged helix' DNA-binding domain"/>
    <property type="match status" value="1"/>
</dbReference>
<dbReference type="InterPro" id="IPR000847">
    <property type="entry name" value="LysR_HTH_N"/>
</dbReference>
<dbReference type="OrthoDB" id="119203at2"/>
<dbReference type="GO" id="GO:0003700">
    <property type="term" value="F:DNA-binding transcription factor activity"/>
    <property type="evidence" value="ECO:0007669"/>
    <property type="project" value="InterPro"/>
</dbReference>
<dbReference type="EMBL" id="JQAR01000016">
    <property type="protein sequence ID" value="KRN28059.1"/>
    <property type="molecule type" value="Genomic_DNA"/>
</dbReference>
<dbReference type="InterPro" id="IPR050950">
    <property type="entry name" value="HTH-type_LysR_regulators"/>
</dbReference>
<dbReference type="SUPFAM" id="SSF53850">
    <property type="entry name" value="Periplasmic binding protein-like II"/>
    <property type="match status" value="1"/>
</dbReference>
<evidence type="ECO:0000256" key="3">
    <source>
        <dbReference type="ARBA" id="ARBA00023125"/>
    </source>
</evidence>
<dbReference type="GO" id="GO:0003677">
    <property type="term" value="F:DNA binding"/>
    <property type="evidence" value="ECO:0007669"/>
    <property type="project" value="UniProtKB-KW"/>
</dbReference>
<dbReference type="PROSITE" id="PS50931">
    <property type="entry name" value="HTH_LYSR"/>
    <property type="match status" value="1"/>
</dbReference>